<evidence type="ECO:0000259" key="1">
    <source>
        <dbReference type="PROSITE" id="PS51203"/>
    </source>
</evidence>
<dbReference type="GO" id="GO:0006457">
    <property type="term" value="P:protein folding"/>
    <property type="evidence" value="ECO:0007669"/>
    <property type="project" value="TreeGrafter"/>
</dbReference>
<dbReference type="Pfam" id="PF04969">
    <property type="entry name" value="CS"/>
    <property type="match status" value="1"/>
</dbReference>
<accession>A0AAN9TM81</accession>
<keyword evidence="3" id="KW-1185">Reference proteome</keyword>
<organism evidence="2 3">
    <name type="scientific">Parthenolecanium corni</name>
    <dbReference type="NCBI Taxonomy" id="536013"/>
    <lineage>
        <taxon>Eukaryota</taxon>
        <taxon>Metazoa</taxon>
        <taxon>Ecdysozoa</taxon>
        <taxon>Arthropoda</taxon>
        <taxon>Hexapoda</taxon>
        <taxon>Insecta</taxon>
        <taxon>Pterygota</taxon>
        <taxon>Neoptera</taxon>
        <taxon>Paraneoptera</taxon>
        <taxon>Hemiptera</taxon>
        <taxon>Sternorrhyncha</taxon>
        <taxon>Coccoidea</taxon>
        <taxon>Coccidae</taxon>
        <taxon>Parthenolecanium</taxon>
    </lineage>
</organism>
<comment type="caution">
    <text evidence="2">The sequence shown here is derived from an EMBL/GenBank/DDBJ whole genome shotgun (WGS) entry which is preliminary data.</text>
</comment>
<dbReference type="PANTHER" id="PTHR12356">
    <property type="entry name" value="NUCLEAR MOVEMENT PROTEIN NUDC"/>
    <property type="match status" value="1"/>
</dbReference>
<gene>
    <name evidence="2" type="ORF">V9T40_009166</name>
</gene>
<evidence type="ECO:0000313" key="2">
    <source>
        <dbReference type="EMBL" id="KAK7601725.1"/>
    </source>
</evidence>
<dbReference type="Proteomes" id="UP001367676">
    <property type="component" value="Unassembled WGS sequence"/>
</dbReference>
<dbReference type="InterPro" id="IPR007052">
    <property type="entry name" value="CS_dom"/>
</dbReference>
<dbReference type="Gene3D" id="1.20.5.740">
    <property type="entry name" value="Single helix bin"/>
    <property type="match status" value="1"/>
</dbReference>
<dbReference type="GO" id="GO:0051082">
    <property type="term" value="F:unfolded protein binding"/>
    <property type="evidence" value="ECO:0007669"/>
    <property type="project" value="TreeGrafter"/>
</dbReference>
<dbReference type="SUPFAM" id="SSF49764">
    <property type="entry name" value="HSP20-like chaperones"/>
    <property type="match status" value="1"/>
</dbReference>
<dbReference type="InterPro" id="IPR037898">
    <property type="entry name" value="NudC_fam"/>
</dbReference>
<proteinExistence type="predicted"/>
<dbReference type="InterPro" id="IPR008978">
    <property type="entry name" value="HSP20-like_chaperone"/>
</dbReference>
<evidence type="ECO:0000313" key="3">
    <source>
        <dbReference type="Proteomes" id="UP001367676"/>
    </source>
</evidence>
<dbReference type="Gene3D" id="2.60.40.790">
    <property type="match status" value="1"/>
</dbReference>
<dbReference type="AlphaFoldDB" id="A0AAN9TM81"/>
<protein>
    <recommendedName>
        <fullName evidence="1">CS domain-containing protein</fullName>
    </recommendedName>
</protein>
<feature type="domain" description="CS" evidence="1">
    <location>
        <begin position="15"/>
        <end position="107"/>
    </location>
</feature>
<dbReference type="PROSITE" id="PS51203">
    <property type="entry name" value="CS"/>
    <property type="match status" value="1"/>
</dbReference>
<name>A0AAN9TM81_9HEMI</name>
<dbReference type="GO" id="GO:0005737">
    <property type="term" value="C:cytoplasm"/>
    <property type="evidence" value="ECO:0007669"/>
    <property type="project" value="TreeGrafter"/>
</dbReference>
<dbReference type="EMBL" id="JBBCAQ010000010">
    <property type="protein sequence ID" value="KAK7601725.1"/>
    <property type="molecule type" value="Genomic_DNA"/>
</dbReference>
<dbReference type="PANTHER" id="PTHR12356:SF18">
    <property type="entry name" value="NUDC DOMAIN-CONTAINING PROTEIN 2"/>
    <property type="match status" value="1"/>
</dbReference>
<sequence length="153" mass="17609">MPLSHFDEKSGVVPFKADWGQWYQTIEEVHIEITKYKNLKSKDVSIQITASHIKCQVLNNIVIEGKLFRTVHANEAVWTIEDGGSLLNIVLPKADYSKKEIIWEALLADGQYRPDPITLLEMRKKIDLEHFQIEHPGFDFSSAKLKKSYEPEA</sequence>
<reference evidence="2 3" key="1">
    <citation type="submission" date="2024-03" db="EMBL/GenBank/DDBJ databases">
        <title>Adaptation during the transition from Ophiocordyceps entomopathogen to insect associate is accompanied by gene loss and intensified selection.</title>
        <authorList>
            <person name="Ward C.M."/>
            <person name="Onetto C.A."/>
            <person name="Borneman A.R."/>
        </authorList>
    </citation>
    <scope>NUCLEOTIDE SEQUENCE [LARGE SCALE GENOMIC DNA]</scope>
    <source>
        <strain evidence="2">AWRI1</strain>
        <tissue evidence="2">Single Adult Female</tissue>
    </source>
</reference>